<comment type="subcellular location">
    <subcellularLocation>
        <location evidence="1">Membrane</location>
        <topology evidence="1">Multi-pass membrane protein</topology>
    </subcellularLocation>
</comment>
<dbReference type="Pfam" id="PF00420">
    <property type="entry name" value="Oxidored_q2"/>
    <property type="match status" value="1"/>
</dbReference>
<dbReference type="RefSeq" id="YP_009370156.1">
    <property type="nucleotide sequence ID" value="NC_034783.1"/>
</dbReference>
<keyword evidence="8 10" id="KW-0472">Membrane</keyword>
<proteinExistence type="inferred from homology"/>
<dbReference type="InterPro" id="IPR039428">
    <property type="entry name" value="NUOK/Mnh_C1-like"/>
</dbReference>
<dbReference type="EMBL" id="KT988053">
    <property type="protein sequence ID" value="ANJ60060.1"/>
    <property type="molecule type" value="Genomic_DNA"/>
</dbReference>
<dbReference type="GO" id="GO:0016020">
    <property type="term" value="C:membrane"/>
    <property type="evidence" value="ECO:0007669"/>
    <property type="project" value="UniProtKB-SubCell"/>
</dbReference>
<evidence type="ECO:0000256" key="2">
    <source>
        <dbReference type="ARBA" id="ARBA00010519"/>
    </source>
</evidence>
<sequence length="98" mass="10635">MNPNMALLIALLPFVTITNLIINQYHLLMTLLSLEGVMLTLVLLAPLMLTLVNAPNISLSVILLSMGACEASLGLSLMVIMSRNYGTDMLNLLSMNKC</sequence>
<evidence type="ECO:0000256" key="3">
    <source>
        <dbReference type="ARBA" id="ARBA00016612"/>
    </source>
</evidence>
<keyword evidence="6 10" id="KW-1133">Transmembrane helix</keyword>
<comment type="similarity">
    <text evidence="2">Belongs to the complex I subunit 4L family.</text>
</comment>
<gene>
    <name evidence="11" type="primary">ND4L</name>
</gene>
<keyword evidence="5" id="KW-1278">Translocase</keyword>
<evidence type="ECO:0000256" key="1">
    <source>
        <dbReference type="ARBA" id="ARBA00004141"/>
    </source>
</evidence>
<evidence type="ECO:0000256" key="9">
    <source>
        <dbReference type="ARBA" id="ARBA00031586"/>
    </source>
</evidence>
<protein>
    <recommendedName>
        <fullName evidence="3">NADH-ubiquinone oxidoreductase chain 4L</fullName>
    </recommendedName>
    <alternativeName>
        <fullName evidence="9">NADH dehydrogenase subunit 4L</fullName>
    </alternativeName>
</protein>
<feature type="transmembrane region" description="Helical" evidence="10">
    <location>
        <begin position="29"/>
        <end position="51"/>
    </location>
</feature>
<geneLocation type="mitochondrion" evidence="11"/>
<dbReference type="Gene3D" id="1.10.287.3510">
    <property type="match status" value="1"/>
</dbReference>
<evidence type="ECO:0000256" key="6">
    <source>
        <dbReference type="ARBA" id="ARBA00022989"/>
    </source>
</evidence>
<dbReference type="CTD" id="4539"/>
<organism evidence="11">
    <name type="scientific">Pontoscolex corethrurus</name>
    <dbReference type="NCBI Taxonomy" id="195581"/>
    <lineage>
        <taxon>Eukaryota</taxon>
        <taxon>Metazoa</taxon>
        <taxon>Spiralia</taxon>
        <taxon>Lophotrochozoa</taxon>
        <taxon>Annelida</taxon>
        <taxon>Clitellata</taxon>
        <taxon>Oligochaeta</taxon>
        <taxon>Crassiclitellata</taxon>
        <taxon>Lumbricina</taxon>
        <taxon>Glossoscolecidae</taxon>
        <taxon>Pontoscolex</taxon>
    </lineage>
</organism>
<keyword evidence="4 10" id="KW-0812">Transmembrane</keyword>
<evidence type="ECO:0000256" key="4">
    <source>
        <dbReference type="ARBA" id="ARBA00022692"/>
    </source>
</evidence>
<evidence type="ECO:0000256" key="8">
    <source>
        <dbReference type="ARBA" id="ARBA00023136"/>
    </source>
</evidence>
<keyword evidence="7" id="KW-0520">NAD</keyword>
<dbReference type="AlphaFoldDB" id="A0A1W5LJT6"/>
<feature type="transmembrane region" description="Helical" evidence="10">
    <location>
        <begin position="6"/>
        <end position="22"/>
    </location>
</feature>
<keyword evidence="11" id="KW-0496">Mitochondrion</keyword>
<evidence type="ECO:0000256" key="5">
    <source>
        <dbReference type="ARBA" id="ARBA00022967"/>
    </source>
</evidence>
<name>A0A1W5LJT6_9ANNE</name>
<dbReference type="GeneID" id="32891663"/>
<reference evidence="11" key="1">
    <citation type="submission" date="2015-11" db="EMBL/GenBank/DDBJ databases">
        <title>The complete mitochondrial genome of the earthworm Pontoscolex corethrurus (Glossoscolecidae, Oligochaeta).</title>
        <authorList>
            <person name="Cunha L."/>
            <person name="Montiel R."/>
            <person name="Dupont L."/>
            <person name="da Silva E."/>
            <person name="Taheri S."/>
            <person name="Stanton D."/>
            <person name="Brown G."/>
            <person name="Morgan A.J."/>
            <person name="Rodrigues A."/>
            <person name="Kille P."/>
        </authorList>
    </citation>
    <scope>NUCLEOTIDE SEQUENCE</scope>
</reference>
<accession>A0A1W5LJT6</accession>
<evidence type="ECO:0000256" key="7">
    <source>
        <dbReference type="ARBA" id="ARBA00023027"/>
    </source>
</evidence>
<feature type="transmembrane region" description="Helical" evidence="10">
    <location>
        <begin position="57"/>
        <end position="80"/>
    </location>
</feature>
<evidence type="ECO:0000313" key="11">
    <source>
        <dbReference type="EMBL" id="ANJ60060.1"/>
    </source>
</evidence>
<evidence type="ECO:0000256" key="10">
    <source>
        <dbReference type="SAM" id="Phobius"/>
    </source>
</evidence>